<evidence type="ECO:0000259" key="7">
    <source>
        <dbReference type="PROSITE" id="PS50119"/>
    </source>
</evidence>
<dbReference type="PANTHER" id="PTHR25462:SF296">
    <property type="entry name" value="MEIOTIC P26, ISOFORM F"/>
    <property type="match status" value="1"/>
</dbReference>
<dbReference type="GeneID" id="102801575"/>
<evidence type="ECO:0000259" key="6">
    <source>
        <dbReference type="PROSITE" id="PS50089"/>
    </source>
</evidence>
<dbReference type="PROSITE" id="PS50089">
    <property type="entry name" value="ZF_RING_2"/>
    <property type="match status" value="1"/>
</dbReference>
<name>A0ABM0MR32_SACKO</name>
<evidence type="ECO:0000256" key="1">
    <source>
        <dbReference type="ARBA" id="ARBA00022723"/>
    </source>
</evidence>
<reference evidence="9" key="1">
    <citation type="submission" date="2025-08" db="UniProtKB">
        <authorList>
            <consortium name="RefSeq"/>
        </authorList>
    </citation>
    <scope>IDENTIFICATION</scope>
    <source>
        <tissue evidence="9">Testes</tissue>
    </source>
</reference>
<keyword evidence="8" id="KW-1185">Reference proteome</keyword>
<accession>A0ABM0MR32</accession>
<evidence type="ECO:0000256" key="5">
    <source>
        <dbReference type="SAM" id="Coils"/>
    </source>
</evidence>
<dbReference type="InterPro" id="IPR001841">
    <property type="entry name" value="Znf_RING"/>
</dbReference>
<sequence>MAEGGGVKIDLLCGICLMEYKKPKLLSCLHTFCEECLKFNVSVGAIVCPICEHKTSLPDGGLKSLKDNKIVEYDENDSEFGARCDGCMRPIGSTKCLDCSSTLCEGCVASHNYNYADHELKSLQDELLVCPEHQDQCQHYCKMCDELLCDKCLRSHEQHITFSLPEGDEDAALSIVEAINKCKQQVRNLQLTSADIEKASEKIQHEKTDKINLIEKKFEKLFEDLAKCKDKLIQKIEKSFYVQQKYLQVEKHSMYVGESLINHCCQFSEKVVGSNNHSGLVLAYKKDIMKRLCQLYMATSFLPSFQDKKFINCLPSVNTQDLCKVEEVVRDLALEDKGNVKSEVSTTKINWPKSGEKNVLNCY</sequence>
<dbReference type="InterPro" id="IPR027370">
    <property type="entry name" value="Znf-RING_euk"/>
</dbReference>
<dbReference type="Gene3D" id="3.30.160.60">
    <property type="entry name" value="Classic Zinc Finger"/>
    <property type="match status" value="1"/>
</dbReference>
<feature type="domain" description="B box-type" evidence="7">
    <location>
        <begin position="125"/>
        <end position="164"/>
    </location>
</feature>
<organism evidence="8 9">
    <name type="scientific">Saccoglossus kowalevskii</name>
    <name type="common">Acorn worm</name>
    <dbReference type="NCBI Taxonomy" id="10224"/>
    <lineage>
        <taxon>Eukaryota</taxon>
        <taxon>Metazoa</taxon>
        <taxon>Hemichordata</taxon>
        <taxon>Enteropneusta</taxon>
        <taxon>Harrimaniidae</taxon>
        <taxon>Saccoglossus</taxon>
    </lineage>
</organism>
<dbReference type="PANTHER" id="PTHR25462">
    <property type="entry name" value="BONUS, ISOFORM C-RELATED"/>
    <property type="match status" value="1"/>
</dbReference>
<keyword evidence="5" id="KW-0175">Coiled coil</keyword>
<dbReference type="Gene3D" id="3.30.40.10">
    <property type="entry name" value="Zinc/RING finger domain, C3HC4 (zinc finger)"/>
    <property type="match status" value="1"/>
</dbReference>
<feature type="coiled-coil region" evidence="5">
    <location>
        <begin position="179"/>
        <end position="231"/>
    </location>
</feature>
<dbReference type="PROSITE" id="PS00518">
    <property type="entry name" value="ZF_RING_1"/>
    <property type="match status" value="1"/>
</dbReference>
<dbReference type="RefSeq" id="XP_006822473.1">
    <property type="nucleotide sequence ID" value="XM_006822410.1"/>
</dbReference>
<proteinExistence type="predicted"/>
<evidence type="ECO:0000256" key="4">
    <source>
        <dbReference type="PROSITE-ProRule" id="PRU00024"/>
    </source>
</evidence>
<evidence type="ECO:0000256" key="3">
    <source>
        <dbReference type="ARBA" id="ARBA00022833"/>
    </source>
</evidence>
<dbReference type="InterPro" id="IPR000315">
    <property type="entry name" value="Znf_B-box"/>
</dbReference>
<feature type="domain" description="RING-type" evidence="6">
    <location>
        <begin position="13"/>
        <end position="52"/>
    </location>
</feature>
<keyword evidence="3" id="KW-0862">Zinc</keyword>
<dbReference type="InterPro" id="IPR013083">
    <property type="entry name" value="Znf_RING/FYVE/PHD"/>
</dbReference>
<feature type="domain" description="B box-type" evidence="7">
    <location>
        <begin position="79"/>
        <end position="123"/>
    </location>
</feature>
<dbReference type="SUPFAM" id="SSF57845">
    <property type="entry name" value="B-box zinc-binding domain"/>
    <property type="match status" value="1"/>
</dbReference>
<dbReference type="PROSITE" id="PS50119">
    <property type="entry name" value="ZF_BBOX"/>
    <property type="match status" value="2"/>
</dbReference>
<dbReference type="SMART" id="SM00184">
    <property type="entry name" value="RING"/>
    <property type="match status" value="2"/>
</dbReference>
<keyword evidence="2 4" id="KW-0863">Zinc-finger</keyword>
<evidence type="ECO:0000313" key="8">
    <source>
        <dbReference type="Proteomes" id="UP000694865"/>
    </source>
</evidence>
<dbReference type="InterPro" id="IPR047153">
    <property type="entry name" value="TRIM45/56/19-like"/>
</dbReference>
<keyword evidence="1" id="KW-0479">Metal-binding</keyword>
<evidence type="ECO:0000313" key="9">
    <source>
        <dbReference type="RefSeq" id="XP_006822473.1"/>
    </source>
</evidence>
<evidence type="ECO:0000256" key="2">
    <source>
        <dbReference type="ARBA" id="ARBA00022771"/>
    </source>
</evidence>
<gene>
    <name evidence="9" type="primary">LOC102801575</name>
</gene>
<dbReference type="InterPro" id="IPR017907">
    <property type="entry name" value="Znf_RING_CS"/>
</dbReference>
<protein>
    <submittedName>
        <fullName evidence="9">Tripartite motif-containing protein 2-like</fullName>
    </submittedName>
</protein>
<dbReference type="Pfam" id="PF13445">
    <property type="entry name" value="zf-RING_UBOX"/>
    <property type="match status" value="1"/>
</dbReference>
<dbReference type="Proteomes" id="UP000694865">
    <property type="component" value="Unplaced"/>
</dbReference>
<dbReference type="SUPFAM" id="SSF57850">
    <property type="entry name" value="RING/U-box"/>
    <property type="match status" value="1"/>
</dbReference>